<dbReference type="Proteomes" id="UP001062846">
    <property type="component" value="Chromosome 6"/>
</dbReference>
<protein>
    <submittedName>
        <fullName evidence="1">Uncharacterized protein</fullName>
    </submittedName>
</protein>
<accession>A0ACC0NIL1</accession>
<evidence type="ECO:0000313" key="1">
    <source>
        <dbReference type="EMBL" id="KAI8553100.1"/>
    </source>
</evidence>
<comment type="caution">
    <text evidence="1">The sequence shown here is derived from an EMBL/GenBank/DDBJ whole genome shotgun (WGS) entry which is preliminary data.</text>
</comment>
<proteinExistence type="predicted"/>
<evidence type="ECO:0000313" key="2">
    <source>
        <dbReference type="Proteomes" id="UP001062846"/>
    </source>
</evidence>
<dbReference type="EMBL" id="CM046393">
    <property type="protein sequence ID" value="KAI8553100.1"/>
    <property type="molecule type" value="Genomic_DNA"/>
</dbReference>
<gene>
    <name evidence="1" type="ORF">RHMOL_Rhmol06G0319000</name>
</gene>
<keyword evidence="2" id="KW-1185">Reference proteome</keyword>
<reference evidence="1" key="1">
    <citation type="submission" date="2022-02" db="EMBL/GenBank/DDBJ databases">
        <title>Plant Genome Project.</title>
        <authorList>
            <person name="Zhang R.-G."/>
        </authorList>
    </citation>
    <scope>NUCLEOTIDE SEQUENCE</scope>
    <source>
        <strain evidence="1">AT1</strain>
    </source>
</reference>
<name>A0ACC0NIL1_RHOML</name>
<organism evidence="1 2">
    <name type="scientific">Rhododendron molle</name>
    <name type="common">Chinese azalea</name>
    <name type="synonym">Azalea mollis</name>
    <dbReference type="NCBI Taxonomy" id="49168"/>
    <lineage>
        <taxon>Eukaryota</taxon>
        <taxon>Viridiplantae</taxon>
        <taxon>Streptophyta</taxon>
        <taxon>Embryophyta</taxon>
        <taxon>Tracheophyta</taxon>
        <taxon>Spermatophyta</taxon>
        <taxon>Magnoliopsida</taxon>
        <taxon>eudicotyledons</taxon>
        <taxon>Gunneridae</taxon>
        <taxon>Pentapetalae</taxon>
        <taxon>asterids</taxon>
        <taxon>Ericales</taxon>
        <taxon>Ericaceae</taxon>
        <taxon>Ericoideae</taxon>
        <taxon>Rhodoreae</taxon>
        <taxon>Rhododendron</taxon>
    </lineage>
</organism>
<sequence length="95" mass="11283">MSPTRIWTEIETEPTEHHLHRCLEVVKFVGNMDFKLLAYFFEHIMVLKTIIVDCRHPSLEPWQEFKENDSSMVLRNHALDLKRQLPPTIEVLICP</sequence>